<name>A0A1E5QPE1_9CYAN</name>
<keyword evidence="5 8" id="KW-0812">Transmembrane</keyword>
<comment type="subcellular location">
    <subcellularLocation>
        <location evidence="1">Cell membrane</location>
        <topology evidence="1">Multi-pass membrane protein</topology>
    </subcellularLocation>
</comment>
<dbReference type="PANTHER" id="PTHR36838:SF1">
    <property type="entry name" value="SLR1864 PROTEIN"/>
    <property type="match status" value="1"/>
</dbReference>
<reference evidence="9" key="1">
    <citation type="submission" date="2016-09" db="EMBL/GenBank/DDBJ databases">
        <title>Draft genome of thermotolerant cyanobacterium Desertifilum sp. strain IPPAS B-1220.</title>
        <authorList>
            <person name="Sinetova M.A."/>
            <person name="Bolakhan K."/>
            <person name="Zayadan B.K."/>
            <person name="Mironov K.S."/>
            <person name="Ustinova V."/>
            <person name="Kupriyanova E.V."/>
            <person name="Sidorov R.A."/>
            <person name="Skrypnik A.N."/>
            <person name="Gogoleva N.E."/>
            <person name="Gogolev Y.V."/>
            <person name="Los D.A."/>
        </authorList>
    </citation>
    <scope>NUCLEOTIDE SEQUENCE [LARGE SCALE GENOMIC DNA]</scope>
    <source>
        <strain evidence="9">IPPAS B-1220</strain>
    </source>
</reference>
<feature type="transmembrane region" description="Helical" evidence="8">
    <location>
        <begin position="269"/>
        <end position="287"/>
    </location>
</feature>
<keyword evidence="3" id="KW-0813">Transport</keyword>
<proteinExistence type="inferred from homology"/>
<dbReference type="AlphaFoldDB" id="A0A1E5QPE1"/>
<keyword evidence="4" id="KW-1003">Cell membrane</keyword>
<organism evidence="9">
    <name type="scientific">Desertifilum tharense IPPAS B-1220</name>
    <dbReference type="NCBI Taxonomy" id="1781255"/>
    <lineage>
        <taxon>Bacteria</taxon>
        <taxon>Bacillati</taxon>
        <taxon>Cyanobacteriota</taxon>
        <taxon>Cyanophyceae</taxon>
        <taxon>Desertifilales</taxon>
        <taxon>Desertifilaceae</taxon>
        <taxon>Desertifilum</taxon>
    </lineage>
</organism>
<dbReference type="EMBL" id="MJGC01000037">
    <property type="protein sequence ID" value="OEJ76535.1"/>
    <property type="molecule type" value="Genomic_DNA"/>
</dbReference>
<evidence type="ECO:0000313" key="9">
    <source>
        <dbReference type="EMBL" id="OEJ76535.1"/>
    </source>
</evidence>
<evidence type="ECO:0000256" key="8">
    <source>
        <dbReference type="SAM" id="Phobius"/>
    </source>
</evidence>
<dbReference type="OrthoDB" id="419762at2"/>
<dbReference type="GO" id="GO:0005886">
    <property type="term" value="C:plasma membrane"/>
    <property type="evidence" value="ECO:0007669"/>
    <property type="project" value="UniProtKB-SubCell"/>
</dbReference>
<dbReference type="RefSeq" id="WP_069965888.1">
    <property type="nucleotide sequence ID" value="NZ_CM124774.1"/>
</dbReference>
<keyword evidence="7 8" id="KW-0472">Membrane</keyword>
<evidence type="ECO:0000256" key="6">
    <source>
        <dbReference type="ARBA" id="ARBA00022989"/>
    </source>
</evidence>
<evidence type="ECO:0000256" key="2">
    <source>
        <dbReference type="ARBA" id="ARBA00010145"/>
    </source>
</evidence>
<dbReference type="InterPro" id="IPR038770">
    <property type="entry name" value="Na+/solute_symporter_sf"/>
</dbReference>
<evidence type="ECO:0000256" key="1">
    <source>
        <dbReference type="ARBA" id="ARBA00004651"/>
    </source>
</evidence>
<feature type="transmembrane region" description="Helical" evidence="8">
    <location>
        <begin position="239"/>
        <end position="263"/>
    </location>
</feature>
<feature type="transmembrane region" description="Helical" evidence="8">
    <location>
        <begin position="141"/>
        <end position="165"/>
    </location>
</feature>
<dbReference type="Gene3D" id="1.20.1530.20">
    <property type="match status" value="1"/>
</dbReference>
<evidence type="ECO:0000256" key="3">
    <source>
        <dbReference type="ARBA" id="ARBA00022448"/>
    </source>
</evidence>
<protein>
    <submittedName>
        <fullName evidence="9">Transporter</fullName>
    </submittedName>
</protein>
<feature type="transmembrane region" description="Helical" evidence="8">
    <location>
        <begin position="6"/>
        <end position="26"/>
    </location>
</feature>
<dbReference type="InterPro" id="IPR004776">
    <property type="entry name" value="Mem_transp_PIN-like"/>
</dbReference>
<evidence type="ECO:0000256" key="5">
    <source>
        <dbReference type="ARBA" id="ARBA00022692"/>
    </source>
</evidence>
<accession>A0A1E5QPE1</accession>
<dbReference type="PANTHER" id="PTHR36838">
    <property type="entry name" value="AUXIN EFFLUX CARRIER FAMILY PROTEIN"/>
    <property type="match status" value="1"/>
</dbReference>
<comment type="caution">
    <text evidence="9">The sequence shown here is derived from an EMBL/GenBank/DDBJ whole genome shotgun (WGS) entry which is preliminary data.</text>
</comment>
<feature type="transmembrane region" description="Helical" evidence="8">
    <location>
        <begin position="177"/>
        <end position="195"/>
    </location>
</feature>
<sequence>MAELLLNAYTPLIVWTGLGVVLFRFLPDILPRLIGRTLYWVGIPVMIFSLARRANFSSEVGLAPLMTVGAILLGFIGAWLSLQGIRALATRRGSEELPLLGQVIFDRDRQGSFILSSVLGNTGFVGLAIVPSLIANANLSWAILYSVTQNIFGTYGLGVLLASYYGRQSGNYLILQIRDVLTVPSLWAFTLGYLTRPLPFIPVVEVGLQRSIWVVIPTALLLMGMRLSQLQGWRSLQAAILPTLLKMAVLPACIGLITTLAGLRGDPRLTIVLMSGMPTAFAGLILAEEYELNRDLIASSIALSSVALLLTLPIWLAVFG</sequence>
<dbReference type="STRING" id="1781255.BH720_04085"/>
<evidence type="ECO:0000256" key="4">
    <source>
        <dbReference type="ARBA" id="ARBA00022475"/>
    </source>
</evidence>
<comment type="similarity">
    <text evidence="2">Belongs to the auxin efflux carrier (TC 2.A.69) family.</text>
</comment>
<feature type="transmembrane region" description="Helical" evidence="8">
    <location>
        <begin position="38"/>
        <end position="56"/>
    </location>
</feature>
<feature type="transmembrane region" description="Helical" evidence="8">
    <location>
        <begin position="62"/>
        <end position="82"/>
    </location>
</feature>
<feature type="transmembrane region" description="Helical" evidence="8">
    <location>
        <begin position="296"/>
        <end position="318"/>
    </location>
</feature>
<dbReference type="GO" id="GO:0055085">
    <property type="term" value="P:transmembrane transport"/>
    <property type="evidence" value="ECO:0007669"/>
    <property type="project" value="InterPro"/>
</dbReference>
<keyword evidence="6 8" id="KW-1133">Transmembrane helix</keyword>
<feature type="transmembrane region" description="Helical" evidence="8">
    <location>
        <begin position="207"/>
        <end position="227"/>
    </location>
</feature>
<feature type="transmembrane region" description="Helical" evidence="8">
    <location>
        <begin position="113"/>
        <end position="135"/>
    </location>
</feature>
<gene>
    <name evidence="9" type="ORF">BH720_04085</name>
</gene>
<evidence type="ECO:0000256" key="7">
    <source>
        <dbReference type="ARBA" id="ARBA00023136"/>
    </source>
</evidence>
<dbReference type="Pfam" id="PF03547">
    <property type="entry name" value="Mem_trans"/>
    <property type="match status" value="1"/>
</dbReference>